<evidence type="ECO:0000313" key="2">
    <source>
        <dbReference type="EMBL" id="CAK0869068.1"/>
    </source>
</evidence>
<protein>
    <recommendedName>
        <fullName evidence="4">Cellulase</fullName>
    </recommendedName>
</protein>
<organism evidence="2 3">
    <name type="scientific">Prorocentrum cordatum</name>
    <dbReference type="NCBI Taxonomy" id="2364126"/>
    <lineage>
        <taxon>Eukaryota</taxon>
        <taxon>Sar</taxon>
        <taxon>Alveolata</taxon>
        <taxon>Dinophyceae</taxon>
        <taxon>Prorocentrales</taxon>
        <taxon>Prorocentraceae</taxon>
        <taxon>Prorocentrum</taxon>
    </lineage>
</organism>
<name>A0ABN9V7Z9_9DINO</name>
<dbReference type="Proteomes" id="UP001189429">
    <property type="component" value="Unassembled WGS sequence"/>
</dbReference>
<feature type="compositionally biased region" description="Low complexity" evidence="1">
    <location>
        <begin position="27"/>
        <end position="39"/>
    </location>
</feature>
<sequence>RRRAGSRGASPRTRGCHSPRTPTRPGAHAAAALSSLPAATPERHPFLVTETPSPKQHYHHHFSQPPRGTDNAFVSAFHRAYNEYSEHEASTSHQPWGAAAFDGTGGVYYYTPA</sequence>
<evidence type="ECO:0000313" key="3">
    <source>
        <dbReference type="Proteomes" id="UP001189429"/>
    </source>
</evidence>
<feature type="compositionally biased region" description="Low complexity" evidence="1">
    <location>
        <begin position="1"/>
        <end position="13"/>
    </location>
</feature>
<comment type="caution">
    <text evidence="2">The sequence shown here is derived from an EMBL/GenBank/DDBJ whole genome shotgun (WGS) entry which is preliminary data.</text>
</comment>
<accession>A0ABN9V7Z9</accession>
<feature type="region of interest" description="Disordered" evidence="1">
    <location>
        <begin position="1"/>
        <end position="71"/>
    </location>
</feature>
<feature type="non-terminal residue" evidence="2">
    <location>
        <position position="1"/>
    </location>
</feature>
<dbReference type="EMBL" id="CAUYUJ010016814">
    <property type="protein sequence ID" value="CAK0869068.1"/>
    <property type="molecule type" value="Genomic_DNA"/>
</dbReference>
<proteinExistence type="predicted"/>
<reference evidence="2" key="1">
    <citation type="submission" date="2023-10" db="EMBL/GenBank/DDBJ databases">
        <authorList>
            <person name="Chen Y."/>
            <person name="Shah S."/>
            <person name="Dougan E. K."/>
            <person name="Thang M."/>
            <person name="Chan C."/>
        </authorList>
    </citation>
    <scope>NUCLEOTIDE SEQUENCE [LARGE SCALE GENOMIC DNA]</scope>
</reference>
<keyword evidence="3" id="KW-1185">Reference proteome</keyword>
<evidence type="ECO:0000256" key="1">
    <source>
        <dbReference type="SAM" id="MobiDB-lite"/>
    </source>
</evidence>
<gene>
    <name evidence="2" type="ORF">PCOR1329_LOCUS55544</name>
</gene>
<evidence type="ECO:0008006" key="4">
    <source>
        <dbReference type="Google" id="ProtNLM"/>
    </source>
</evidence>